<dbReference type="InterPro" id="IPR029063">
    <property type="entry name" value="SAM-dependent_MTases_sf"/>
</dbReference>
<evidence type="ECO:0000259" key="5">
    <source>
        <dbReference type="PROSITE" id="PS51006"/>
    </source>
</evidence>
<dbReference type="PANTHER" id="PTHR46315">
    <property type="entry name" value="SPERMINE SYNTHASE"/>
    <property type="match status" value="1"/>
</dbReference>
<feature type="domain" description="PABS" evidence="5">
    <location>
        <begin position="201"/>
        <end position="445"/>
    </location>
</feature>
<keyword evidence="4" id="KW-0472">Membrane</keyword>
<dbReference type="SUPFAM" id="SSF53335">
    <property type="entry name" value="S-adenosyl-L-methionine-dependent methyltransferases"/>
    <property type="match status" value="1"/>
</dbReference>
<sequence length="445" mass="50461">MCTYINEVFVGFGDSWLLYSPTALTLLLLRIVEKREKRFNQAYSPSQSHTPLVFSPIQLNLTLLSSLFVNFGRKRFQLITMVAHTVLLDFTVSSNVISDVEKRSNLKSTIVNVLSDYFNGIKPLTEVTIDGSFIILYSGPRASLITVRGYPQGLVTVNVEYYKQDEDEPLLSFESTRNLETAMQAAATATRSHTLAPIKRGGPFERYYPTTDERLLEYDIDKLVFEERSPYQKVQIVHSKSLGNLLVLDELQNMSEADIIYTETLMQKGKECYADKEIVILGGGDGGLLWELLKEKPKHVIMLEIDDVVIKACSQHMRSVCGDCLDKRKGDNYEIIIGDCVEALTHMVEEGRQFDYVFGDLTDLPISPPDGDAWDFIRLILNKTVKVLKPSGKYMTHGNGASCPEALTMFEDELSRLSVPVTFTKDRAFIPSFFEDWIFYQVSRK</sequence>
<gene>
    <name evidence="6" type="ORF">KQX54_021908</name>
</gene>
<keyword evidence="3" id="KW-0620">Polyamine biosynthesis</keyword>
<dbReference type="FunFam" id="3.40.50.150:FF:000197">
    <property type="entry name" value="spermine synthase isoform X2"/>
    <property type="match status" value="1"/>
</dbReference>
<dbReference type="GO" id="GO:0016768">
    <property type="term" value="F:spermine synthase activity"/>
    <property type="evidence" value="ECO:0007669"/>
    <property type="project" value="InterPro"/>
</dbReference>
<evidence type="ECO:0000256" key="2">
    <source>
        <dbReference type="ARBA" id="ARBA00022679"/>
    </source>
</evidence>
<evidence type="ECO:0000256" key="3">
    <source>
        <dbReference type="PROSITE-ProRule" id="PRU00354"/>
    </source>
</evidence>
<dbReference type="InterPro" id="IPR030373">
    <property type="entry name" value="PABS_CS"/>
</dbReference>
<dbReference type="CDD" id="cd02440">
    <property type="entry name" value="AdoMet_MTases"/>
    <property type="match status" value="1"/>
</dbReference>
<feature type="transmembrane region" description="Helical" evidence="4">
    <location>
        <begin position="16"/>
        <end position="32"/>
    </location>
</feature>
<reference evidence="6 7" key="1">
    <citation type="journal article" date="2021" name="J. Hered.">
        <title>A chromosome-level genome assembly of the parasitoid wasp, Cotesia glomerata (Hymenoptera: Braconidae).</title>
        <authorList>
            <person name="Pinto B.J."/>
            <person name="Weis J.J."/>
            <person name="Gamble T."/>
            <person name="Ode P.J."/>
            <person name="Paul R."/>
            <person name="Zaspel J.M."/>
        </authorList>
    </citation>
    <scope>NUCLEOTIDE SEQUENCE [LARGE SCALE GENOMIC DNA]</scope>
    <source>
        <strain evidence="6">CgM1</strain>
    </source>
</reference>
<comment type="caution">
    <text evidence="6">The sequence shown here is derived from an EMBL/GenBank/DDBJ whole genome shotgun (WGS) entry which is preliminary data.</text>
</comment>
<dbReference type="PANTHER" id="PTHR46315:SF1">
    <property type="entry name" value="SPERMINE SYNTHASE"/>
    <property type="match status" value="1"/>
</dbReference>
<organism evidence="6 7">
    <name type="scientific">Cotesia glomerata</name>
    <name type="common">Lepidopteran parasitic wasp</name>
    <name type="synonym">Apanteles glomeratus</name>
    <dbReference type="NCBI Taxonomy" id="32391"/>
    <lineage>
        <taxon>Eukaryota</taxon>
        <taxon>Metazoa</taxon>
        <taxon>Ecdysozoa</taxon>
        <taxon>Arthropoda</taxon>
        <taxon>Hexapoda</taxon>
        <taxon>Insecta</taxon>
        <taxon>Pterygota</taxon>
        <taxon>Neoptera</taxon>
        <taxon>Endopterygota</taxon>
        <taxon>Hymenoptera</taxon>
        <taxon>Apocrita</taxon>
        <taxon>Ichneumonoidea</taxon>
        <taxon>Braconidae</taxon>
        <taxon>Microgastrinae</taxon>
        <taxon>Cotesia</taxon>
    </lineage>
</organism>
<dbReference type="GO" id="GO:0006597">
    <property type="term" value="P:spermine biosynthetic process"/>
    <property type="evidence" value="ECO:0007669"/>
    <property type="project" value="InterPro"/>
</dbReference>
<protein>
    <recommendedName>
        <fullName evidence="5">PABS domain-containing protein</fullName>
    </recommendedName>
</protein>
<dbReference type="PROSITE" id="PS51006">
    <property type="entry name" value="PABS_2"/>
    <property type="match status" value="1"/>
</dbReference>
<name>A0AAV7J9Q5_COTGL</name>
<dbReference type="EMBL" id="JAHXZJ010000001">
    <property type="protein sequence ID" value="KAH0569192.1"/>
    <property type="molecule type" value="Genomic_DNA"/>
</dbReference>
<feature type="transmembrane region" description="Helical" evidence="4">
    <location>
        <begin position="52"/>
        <end position="72"/>
    </location>
</feature>
<dbReference type="PROSITE" id="PS01330">
    <property type="entry name" value="PABS_1"/>
    <property type="match status" value="1"/>
</dbReference>
<dbReference type="Gene3D" id="2.30.140.10">
    <property type="entry name" value="Spermidine synthase, tetramerisation domain"/>
    <property type="match status" value="1"/>
</dbReference>
<keyword evidence="7" id="KW-1185">Reference proteome</keyword>
<dbReference type="InterPro" id="IPR037163">
    <property type="entry name" value="Spermidine_synt_N_sf"/>
</dbReference>
<accession>A0AAV7J9Q5</accession>
<proteinExistence type="inferred from homology"/>
<evidence type="ECO:0000256" key="1">
    <source>
        <dbReference type="ARBA" id="ARBA00007867"/>
    </source>
</evidence>
<keyword evidence="4" id="KW-1133">Transmembrane helix</keyword>
<dbReference type="InterPro" id="IPR030374">
    <property type="entry name" value="PABS"/>
</dbReference>
<dbReference type="InterPro" id="IPR035246">
    <property type="entry name" value="Spermidine_synt_N"/>
</dbReference>
<comment type="similarity">
    <text evidence="1">Belongs to the spermidine/spermine synthase family.</text>
</comment>
<dbReference type="Pfam" id="PF01564">
    <property type="entry name" value="Spermine_synth"/>
    <property type="match status" value="1"/>
</dbReference>
<keyword evidence="4" id="KW-0812">Transmembrane</keyword>
<dbReference type="Gene3D" id="3.40.50.150">
    <property type="entry name" value="Vaccinia Virus protein VP39"/>
    <property type="match status" value="1"/>
</dbReference>
<keyword evidence="2 3" id="KW-0808">Transferase</keyword>
<dbReference type="Proteomes" id="UP000826195">
    <property type="component" value="Unassembled WGS sequence"/>
</dbReference>
<feature type="active site" description="Proton acceptor" evidence="3">
    <location>
        <position position="360"/>
    </location>
</feature>
<dbReference type="Pfam" id="PF17284">
    <property type="entry name" value="Spermine_synt_N"/>
    <property type="match status" value="1"/>
</dbReference>
<evidence type="ECO:0000313" key="6">
    <source>
        <dbReference type="EMBL" id="KAH0569192.1"/>
    </source>
</evidence>
<evidence type="ECO:0000256" key="4">
    <source>
        <dbReference type="SAM" id="Phobius"/>
    </source>
</evidence>
<evidence type="ECO:0000313" key="7">
    <source>
        <dbReference type="Proteomes" id="UP000826195"/>
    </source>
</evidence>
<dbReference type="AlphaFoldDB" id="A0AAV7J9Q5"/>
<dbReference type="InterPro" id="IPR015576">
    <property type="entry name" value="Spermine_synthase_animal"/>
</dbReference>